<gene>
    <name evidence="3" type="ORF">CHLNCDRAFT_134196</name>
</gene>
<dbReference type="Proteomes" id="UP000008141">
    <property type="component" value="Unassembled WGS sequence"/>
</dbReference>
<evidence type="ECO:0000256" key="1">
    <source>
        <dbReference type="SAM" id="MobiDB-lite"/>
    </source>
</evidence>
<organism evidence="4">
    <name type="scientific">Chlorella variabilis</name>
    <name type="common">Green alga</name>
    <dbReference type="NCBI Taxonomy" id="554065"/>
    <lineage>
        <taxon>Eukaryota</taxon>
        <taxon>Viridiplantae</taxon>
        <taxon>Chlorophyta</taxon>
        <taxon>core chlorophytes</taxon>
        <taxon>Trebouxiophyceae</taxon>
        <taxon>Chlorellales</taxon>
        <taxon>Chlorellaceae</taxon>
        <taxon>Chlorella clade</taxon>
        <taxon>Chlorella</taxon>
    </lineage>
</organism>
<dbReference type="PROSITE" id="PS50076">
    <property type="entry name" value="DNAJ_2"/>
    <property type="match status" value="1"/>
</dbReference>
<dbReference type="KEGG" id="cvr:CHLNCDRAFT_134196"/>
<sequence length="322" mass="34767">MLRQGCSARGGSSRQAAVGRGRGRLRVLAWQPPAPTATEADEATDFYAILGVSYTAGTDEIKRAYRRLAKEFHPDVSADESSTEFAIFLNDVYDTLSDPDKRAAYDAIVGFQIGGVNPFTDTSYERDSVFVDEFTCIGCKNCNCVASATFMMEDEWGRARVRQQGVDGVEKLQEAIDTCPVSCIHWVTAPQLALLEETMSRMERVAAFVLMTGGGKGANMNVFFEASIAWQKRQAALAAKVQADNGWGFFRATPAAGSSMQGDAAASSASSSLGRGVNAATVAAAARRWRDYQRTKRNRNQRMLTTTSSGSISSIDSADPVA</sequence>
<proteinExistence type="predicted"/>
<dbReference type="PANTHER" id="PTHR44579">
    <property type="entry name" value="OS01G0730500 PROTEIN"/>
    <property type="match status" value="1"/>
</dbReference>
<dbReference type="GeneID" id="17354796"/>
<dbReference type="SUPFAM" id="SSF46565">
    <property type="entry name" value="Chaperone J-domain"/>
    <property type="match status" value="1"/>
</dbReference>
<dbReference type="eggNOG" id="KOG0716">
    <property type="taxonomic scope" value="Eukaryota"/>
</dbReference>
<dbReference type="RefSeq" id="XP_005847377.1">
    <property type="nucleotide sequence ID" value="XM_005847315.1"/>
</dbReference>
<dbReference type="InterPro" id="IPR036869">
    <property type="entry name" value="J_dom_sf"/>
</dbReference>
<dbReference type="OrthoDB" id="376357at2759"/>
<dbReference type="SMART" id="SM00271">
    <property type="entry name" value="DnaJ"/>
    <property type="match status" value="1"/>
</dbReference>
<keyword evidence="4" id="KW-1185">Reference proteome</keyword>
<dbReference type="PRINTS" id="PR00625">
    <property type="entry name" value="JDOMAIN"/>
</dbReference>
<dbReference type="STRING" id="554065.E1ZFH1"/>
<dbReference type="Pfam" id="PF13370">
    <property type="entry name" value="Fer4_13"/>
    <property type="match status" value="1"/>
</dbReference>
<dbReference type="AlphaFoldDB" id="E1ZFH1"/>
<evidence type="ECO:0000313" key="4">
    <source>
        <dbReference type="Proteomes" id="UP000008141"/>
    </source>
</evidence>
<feature type="compositionally biased region" description="Low complexity" evidence="1">
    <location>
        <begin position="305"/>
        <end position="322"/>
    </location>
</feature>
<dbReference type="Pfam" id="PF00226">
    <property type="entry name" value="DnaJ"/>
    <property type="match status" value="1"/>
</dbReference>
<dbReference type="Gene3D" id="3.30.70.20">
    <property type="match status" value="1"/>
</dbReference>
<dbReference type="CDD" id="cd06257">
    <property type="entry name" value="DnaJ"/>
    <property type="match status" value="1"/>
</dbReference>
<dbReference type="InParanoid" id="E1ZFH1"/>
<dbReference type="EMBL" id="GL433845">
    <property type="protein sequence ID" value="EFN55275.1"/>
    <property type="molecule type" value="Genomic_DNA"/>
</dbReference>
<protein>
    <recommendedName>
        <fullName evidence="2">J domain-containing protein</fullName>
    </recommendedName>
</protein>
<dbReference type="InterPro" id="IPR001623">
    <property type="entry name" value="DnaJ_domain"/>
</dbReference>
<dbReference type="SUPFAM" id="SSF54862">
    <property type="entry name" value="4Fe-4S ferredoxins"/>
    <property type="match status" value="1"/>
</dbReference>
<dbReference type="FunCoup" id="E1ZFH1">
    <property type="interactions" value="159"/>
</dbReference>
<reference evidence="3 4" key="1">
    <citation type="journal article" date="2010" name="Plant Cell">
        <title>The Chlorella variabilis NC64A genome reveals adaptation to photosymbiosis, coevolution with viruses, and cryptic sex.</title>
        <authorList>
            <person name="Blanc G."/>
            <person name="Duncan G."/>
            <person name="Agarkova I."/>
            <person name="Borodovsky M."/>
            <person name="Gurnon J."/>
            <person name="Kuo A."/>
            <person name="Lindquist E."/>
            <person name="Lucas S."/>
            <person name="Pangilinan J."/>
            <person name="Polle J."/>
            <person name="Salamov A."/>
            <person name="Terry A."/>
            <person name="Yamada T."/>
            <person name="Dunigan D.D."/>
            <person name="Grigoriev I.V."/>
            <person name="Claverie J.M."/>
            <person name="Van Etten J.L."/>
        </authorList>
    </citation>
    <scope>NUCLEOTIDE SEQUENCE [LARGE SCALE GENOMIC DNA]</scope>
    <source>
        <strain evidence="3 4">NC64A</strain>
    </source>
</reference>
<accession>E1ZFH1</accession>
<dbReference type="Gene3D" id="1.10.287.110">
    <property type="entry name" value="DnaJ domain"/>
    <property type="match status" value="1"/>
</dbReference>
<dbReference type="PANTHER" id="PTHR44579:SF2">
    <property type="entry name" value="OS01G0730500 PROTEIN"/>
    <property type="match status" value="1"/>
</dbReference>
<evidence type="ECO:0000313" key="3">
    <source>
        <dbReference type="EMBL" id="EFN55275.1"/>
    </source>
</evidence>
<feature type="domain" description="J" evidence="2">
    <location>
        <begin position="45"/>
        <end position="109"/>
    </location>
</feature>
<dbReference type="OMA" id="CANICPG"/>
<evidence type="ECO:0000259" key="2">
    <source>
        <dbReference type="PROSITE" id="PS50076"/>
    </source>
</evidence>
<name>E1ZFH1_CHLVA</name>
<feature type="region of interest" description="Disordered" evidence="1">
    <location>
        <begin position="291"/>
        <end position="322"/>
    </location>
</feature>